<sequence>MLAGNLTCSQLVAAYLQRILAFDQPLQLNSIRALNPSAMERAKQLDAELAAMRANGTSALPSLFCVPLLVKDNIDVAGLATTAGSVSLSDNLPPEDAKAVAQLQQRGALVLAKTSMGEFAFFPSFCLSSLSGTVRNPYNLARTPAGSSGGSAAATAASLGMAALGTDTGNSVRGPSSHTALVGFRPSLGLVSRSGVVPLRMDRDTIGPMARTVEDAVRVFEGMVGPVDPADPLSRLLQNVSLPTNFTQFLNATALKGVRIGVFRQISQLPGADPEILGLFEDALRSLRLGGATLVDQFTITGNRLGLDWDADKGGDGPAIGNWNVAGRWEDLWADQAPFRVGIDAYLAAGNASVKHRSLEAIYRSGEFHPEVEDELLAALRTTNDPEDYPTPAMKALGMLCGGGWPWLDPCREEFRRTLVDSMDRLGLAAVVYPTWNRPPLRVGDKHVDAYDGNNSPLIAPHTGSPAITVPMGFVGECLPAGLQFLGRPLDDSTVIGLAYAYEQLTQHRRAPALFRECTDAAEDYATSAAPQAG</sequence>
<dbReference type="Gene3D" id="3.90.1300.10">
    <property type="entry name" value="Amidase signature (AS) domain"/>
    <property type="match status" value="1"/>
</dbReference>
<comment type="caution">
    <text evidence="2">The sequence shown here is derived from an EMBL/GenBank/DDBJ whole genome shotgun (WGS) entry which is preliminary data.</text>
</comment>
<dbReference type="SUPFAM" id="SSF75304">
    <property type="entry name" value="Amidase signature (AS) enzymes"/>
    <property type="match status" value="1"/>
</dbReference>
<keyword evidence="3" id="KW-1185">Reference proteome</keyword>
<dbReference type="AlphaFoldDB" id="A0AAD5DI67"/>
<gene>
    <name evidence="2" type="ORF">COHA_009485</name>
</gene>
<dbReference type="PANTHER" id="PTHR42678:SF34">
    <property type="entry name" value="OS04G0183300 PROTEIN"/>
    <property type="match status" value="1"/>
</dbReference>
<evidence type="ECO:0000259" key="1">
    <source>
        <dbReference type="Pfam" id="PF01425"/>
    </source>
</evidence>
<name>A0AAD5DI67_9CHLO</name>
<dbReference type="InterPro" id="IPR036928">
    <property type="entry name" value="AS_sf"/>
</dbReference>
<dbReference type="Proteomes" id="UP001205105">
    <property type="component" value="Unassembled WGS sequence"/>
</dbReference>
<dbReference type="PANTHER" id="PTHR42678">
    <property type="entry name" value="AMIDASE"/>
    <property type="match status" value="1"/>
</dbReference>
<organism evidence="2 3">
    <name type="scientific">Chlorella ohadii</name>
    <dbReference type="NCBI Taxonomy" id="2649997"/>
    <lineage>
        <taxon>Eukaryota</taxon>
        <taxon>Viridiplantae</taxon>
        <taxon>Chlorophyta</taxon>
        <taxon>core chlorophytes</taxon>
        <taxon>Trebouxiophyceae</taxon>
        <taxon>Chlorellales</taxon>
        <taxon>Chlorellaceae</taxon>
        <taxon>Chlorella clade</taxon>
        <taxon>Chlorella</taxon>
    </lineage>
</organism>
<feature type="domain" description="Amidase" evidence="1">
    <location>
        <begin position="11"/>
        <end position="296"/>
    </location>
</feature>
<dbReference type="InterPro" id="IPR023631">
    <property type="entry name" value="Amidase_dom"/>
</dbReference>
<reference evidence="2" key="1">
    <citation type="submission" date="2020-11" db="EMBL/GenBank/DDBJ databases">
        <title>Chlorella ohadii genome sequencing and assembly.</title>
        <authorList>
            <person name="Murik O."/>
            <person name="Treves H."/>
            <person name="Kedem I."/>
            <person name="Shotland Y."/>
            <person name="Kaplan A."/>
        </authorList>
    </citation>
    <scope>NUCLEOTIDE SEQUENCE</scope>
    <source>
        <strain evidence="2">1</strain>
    </source>
</reference>
<accession>A0AAD5DI67</accession>
<evidence type="ECO:0000313" key="3">
    <source>
        <dbReference type="Proteomes" id="UP001205105"/>
    </source>
</evidence>
<dbReference type="Pfam" id="PF01425">
    <property type="entry name" value="Amidase"/>
    <property type="match status" value="1"/>
</dbReference>
<protein>
    <recommendedName>
        <fullName evidence="1">Amidase domain-containing protein</fullName>
    </recommendedName>
</protein>
<evidence type="ECO:0000313" key="2">
    <source>
        <dbReference type="EMBL" id="KAI7836709.1"/>
    </source>
</evidence>
<proteinExistence type="predicted"/>
<dbReference type="EMBL" id="JADXDR010000179">
    <property type="protein sequence ID" value="KAI7836709.1"/>
    <property type="molecule type" value="Genomic_DNA"/>
</dbReference>